<accession>A0A431VQ77</accession>
<dbReference type="AlphaFoldDB" id="A0A431VQ77"/>
<evidence type="ECO:0000256" key="1">
    <source>
        <dbReference type="SAM" id="SignalP"/>
    </source>
</evidence>
<dbReference type="EMBL" id="RXPE01000030">
    <property type="protein sequence ID" value="RTR25338.1"/>
    <property type="molecule type" value="Genomic_DNA"/>
</dbReference>
<proteinExistence type="predicted"/>
<dbReference type="RefSeq" id="WP_126352880.1">
    <property type="nucleotide sequence ID" value="NZ_CP086380.1"/>
</dbReference>
<protein>
    <submittedName>
        <fullName evidence="2">Uncharacterized protein</fullName>
    </submittedName>
</protein>
<feature type="chain" id="PRO_5019114368" evidence="1">
    <location>
        <begin position="20"/>
        <end position="156"/>
    </location>
</feature>
<comment type="caution">
    <text evidence="2">The sequence shown here is derived from an EMBL/GenBank/DDBJ whole genome shotgun (WGS) entry which is preliminary data.</text>
</comment>
<evidence type="ECO:0000313" key="3">
    <source>
        <dbReference type="Proteomes" id="UP000277766"/>
    </source>
</evidence>
<feature type="signal peptide" evidence="1">
    <location>
        <begin position="1"/>
        <end position="19"/>
    </location>
</feature>
<organism evidence="2 3">
    <name type="scientific">Deinococcus radiophilus</name>
    <dbReference type="NCBI Taxonomy" id="32062"/>
    <lineage>
        <taxon>Bacteria</taxon>
        <taxon>Thermotogati</taxon>
        <taxon>Deinococcota</taxon>
        <taxon>Deinococci</taxon>
        <taxon>Deinococcales</taxon>
        <taxon>Deinococcaceae</taxon>
        <taxon>Deinococcus</taxon>
    </lineage>
</organism>
<reference evidence="2 3" key="1">
    <citation type="submission" date="2018-12" db="EMBL/GenBank/DDBJ databases">
        <title>Deinococcus radiophilus ATCC 27603 genome sequencing and assembly.</title>
        <authorList>
            <person name="Maclea K.S."/>
            <person name="Maynard C.R."/>
        </authorList>
    </citation>
    <scope>NUCLEOTIDE SEQUENCE [LARGE SCALE GENOMIC DNA]</scope>
    <source>
        <strain evidence="2 3">ATCC 27603</strain>
    </source>
</reference>
<evidence type="ECO:0000313" key="2">
    <source>
        <dbReference type="EMBL" id="RTR25338.1"/>
    </source>
</evidence>
<name>A0A431VQ77_9DEIO</name>
<keyword evidence="3" id="KW-1185">Reference proteome</keyword>
<dbReference type="OrthoDB" id="9845694at2"/>
<gene>
    <name evidence="2" type="ORF">EJ104_11295</name>
</gene>
<dbReference type="Proteomes" id="UP000277766">
    <property type="component" value="Unassembled WGS sequence"/>
</dbReference>
<sequence length="156" mass="16676">MKRVILALTLSALASAGQAQTETSEPVNAPPTWQLATPYQWERPGRVGEPIDVQLRVSSPAGVTASYPCTLSEPPSVKVTRLSEGGADEPLWLTLTPVWDAPTCEGGVLVLPEGQRMQYRANLNGLPAGDYMLSGFWFGGEVGNTLGPLKGTLRLE</sequence>
<keyword evidence="1" id="KW-0732">Signal</keyword>